<protein>
    <submittedName>
        <fullName evidence="1">Uncharacterized protein</fullName>
    </submittedName>
</protein>
<sequence length="66" mass="7438">MPSPALARYDIFRAVIDVKDRRTALTSTLLNHLVDRLVRLHPSLLEGQHEVVEPAVKRKLLTNVPG</sequence>
<evidence type="ECO:0000313" key="1">
    <source>
        <dbReference type="EMBL" id="SVD11150.1"/>
    </source>
</evidence>
<feature type="non-terminal residue" evidence="1">
    <location>
        <position position="66"/>
    </location>
</feature>
<reference evidence="1" key="1">
    <citation type="submission" date="2018-05" db="EMBL/GenBank/DDBJ databases">
        <authorList>
            <person name="Lanie J.A."/>
            <person name="Ng W.-L."/>
            <person name="Kazmierczak K.M."/>
            <person name="Andrzejewski T.M."/>
            <person name="Davidsen T.M."/>
            <person name="Wayne K.J."/>
            <person name="Tettelin H."/>
            <person name="Glass J.I."/>
            <person name="Rusch D."/>
            <person name="Podicherti R."/>
            <person name="Tsui H.-C.T."/>
            <person name="Winkler M.E."/>
        </authorList>
    </citation>
    <scope>NUCLEOTIDE SEQUENCE</scope>
</reference>
<proteinExistence type="predicted"/>
<accession>A0A382SMG1</accession>
<organism evidence="1">
    <name type="scientific">marine metagenome</name>
    <dbReference type="NCBI Taxonomy" id="408172"/>
    <lineage>
        <taxon>unclassified sequences</taxon>
        <taxon>metagenomes</taxon>
        <taxon>ecological metagenomes</taxon>
    </lineage>
</organism>
<dbReference type="EMBL" id="UINC01130223">
    <property type="protein sequence ID" value="SVD11150.1"/>
    <property type="molecule type" value="Genomic_DNA"/>
</dbReference>
<dbReference type="AlphaFoldDB" id="A0A382SMG1"/>
<name>A0A382SMG1_9ZZZZ</name>
<gene>
    <name evidence="1" type="ORF">METZ01_LOCUS364004</name>
</gene>